<keyword evidence="4 5" id="KW-0539">Nucleus</keyword>
<evidence type="ECO:0000313" key="9">
    <source>
        <dbReference type="Proteomes" id="UP000738325"/>
    </source>
</evidence>
<comment type="caution">
    <text evidence="8">The sequence shown here is derived from an EMBL/GenBank/DDBJ whole genome shotgun (WGS) entry which is preliminary data.</text>
</comment>
<evidence type="ECO:0000256" key="3">
    <source>
        <dbReference type="ARBA" id="ARBA00023163"/>
    </source>
</evidence>
<proteinExistence type="predicted"/>
<keyword evidence="2" id="KW-0805">Transcription regulation</keyword>
<dbReference type="EMBL" id="JAAAIP010000002">
    <property type="protein sequence ID" value="KAG0330465.1"/>
    <property type="molecule type" value="Genomic_DNA"/>
</dbReference>
<keyword evidence="3" id="KW-0804">Transcription</keyword>
<dbReference type="PANTHER" id="PTHR47573:SF1">
    <property type="entry name" value="PROTEIN AF-9 HOMOLOG"/>
    <property type="match status" value="1"/>
</dbReference>
<dbReference type="PROSITE" id="PS51037">
    <property type="entry name" value="YEATS"/>
    <property type="match status" value="1"/>
</dbReference>
<comment type="subcellular location">
    <subcellularLocation>
        <location evidence="5">Nucleus</location>
    </subcellularLocation>
</comment>
<dbReference type="InterPro" id="IPR005033">
    <property type="entry name" value="YEATS"/>
</dbReference>
<evidence type="ECO:0000313" key="8">
    <source>
        <dbReference type="EMBL" id="KAG0330465.1"/>
    </source>
</evidence>
<organism evidence="8 9">
    <name type="scientific">Dissophora globulifera</name>
    <dbReference type="NCBI Taxonomy" id="979702"/>
    <lineage>
        <taxon>Eukaryota</taxon>
        <taxon>Fungi</taxon>
        <taxon>Fungi incertae sedis</taxon>
        <taxon>Mucoromycota</taxon>
        <taxon>Mortierellomycotina</taxon>
        <taxon>Mortierellomycetes</taxon>
        <taxon>Mortierellales</taxon>
        <taxon>Mortierellaceae</taxon>
        <taxon>Dissophora</taxon>
    </lineage>
</organism>
<dbReference type="Pfam" id="PF03366">
    <property type="entry name" value="YEATS"/>
    <property type="match status" value="1"/>
</dbReference>
<name>A0A9P6RVJ8_9FUNG</name>
<dbReference type="GO" id="GO:0000785">
    <property type="term" value="C:chromatin"/>
    <property type="evidence" value="ECO:0007669"/>
    <property type="project" value="UniProtKB-ARBA"/>
</dbReference>
<reference evidence="8" key="1">
    <citation type="journal article" date="2020" name="Fungal Divers.">
        <title>Resolving the Mortierellaceae phylogeny through synthesis of multi-gene phylogenetics and phylogenomics.</title>
        <authorList>
            <person name="Vandepol N."/>
            <person name="Liber J."/>
            <person name="Desiro A."/>
            <person name="Na H."/>
            <person name="Kennedy M."/>
            <person name="Barry K."/>
            <person name="Grigoriev I.V."/>
            <person name="Miller A.N."/>
            <person name="O'Donnell K."/>
            <person name="Stajich J.E."/>
            <person name="Bonito G."/>
        </authorList>
    </citation>
    <scope>NUCLEOTIDE SEQUENCE</scope>
    <source>
        <strain evidence="8">REB-010B</strain>
    </source>
</reference>
<protein>
    <recommendedName>
        <fullName evidence="1">Protein AF-9 homolog</fullName>
    </recommendedName>
</protein>
<dbReference type="OrthoDB" id="16041at2759"/>
<evidence type="ECO:0000256" key="6">
    <source>
        <dbReference type="SAM" id="Coils"/>
    </source>
</evidence>
<sequence length="222" mass="25629">MTSIKRMKGIAISRPIIYGNSATPLHGKKVGDSDHTHRWTISVRGINNEDISYFVRKVAFKLHDTYENPNRGKHFNPVMQSGSIIEKPPFEVTETGWGEFDIIIKIHFNPVSGEKPLTLYHHLKLHPYEEDGLGNPWPKQKPVTSYSYDEIVFNEPIDSFYNILQENTASSIPLKKTPHHQFSLQAEQEEIERLEKAIKTTQQETAKHRERCKRLEIELAAK</sequence>
<keyword evidence="9" id="KW-1185">Reference proteome</keyword>
<dbReference type="PANTHER" id="PTHR47573">
    <property type="entry name" value="PROTEIN AF-9 HOMOLOG"/>
    <property type="match status" value="1"/>
</dbReference>
<keyword evidence="6" id="KW-0175">Coiled coil</keyword>
<dbReference type="GO" id="GO:0005634">
    <property type="term" value="C:nucleus"/>
    <property type="evidence" value="ECO:0007669"/>
    <property type="project" value="UniProtKB-SubCell"/>
</dbReference>
<dbReference type="Gene3D" id="2.60.40.1970">
    <property type="entry name" value="YEATS domain"/>
    <property type="match status" value="1"/>
</dbReference>
<gene>
    <name evidence="8" type="primary">YAF9</name>
    <name evidence="8" type="ORF">BGZ99_003036</name>
</gene>
<feature type="coiled-coil region" evidence="6">
    <location>
        <begin position="184"/>
        <end position="218"/>
    </location>
</feature>
<evidence type="ECO:0000256" key="5">
    <source>
        <dbReference type="PROSITE-ProRule" id="PRU00376"/>
    </source>
</evidence>
<evidence type="ECO:0000256" key="2">
    <source>
        <dbReference type="ARBA" id="ARBA00023015"/>
    </source>
</evidence>
<evidence type="ECO:0000259" key="7">
    <source>
        <dbReference type="PROSITE" id="PS51037"/>
    </source>
</evidence>
<dbReference type="InterPro" id="IPR038704">
    <property type="entry name" value="YEAST_sf"/>
</dbReference>
<dbReference type="AlphaFoldDB" id="A0A9P6RVJ8"/>
<accession>A0A9P6RVJ8</accession>
<dbReference type="InterPro" id="IPR055129">
    <property type="entry name" value="YEATS_dom"/>
</dbReference>
<feature type="domain" description="YEATS" evidence="7">
    <location>
        <begin position="6"/>
        <end position="167"/>
    </location>
</feature>
<evidence type="ECO:0000256" key="1">
    <source>
        <dbReference type="ARBA" id="ARBA00022408"/>
    </source>
</evidence>
<evidence type="ECO:0000256" key="4">
    <source>
        <dbReference type="ARBA" id="ARBA00023242"/>
    </source>
</evidence>
<dbReference type="Proteomes" id="UP000738325">
    <property type="component" value="Unassembled WGS sequence"/>
</dbReference>
<dbReference type="GO" id="GO:0006355">
    <property type="term" value="P:regulation of DNA-templated transcription"/>
    <property type="evidence" value="ECO:0007669"/>
    <property type="project" value="InterPro"/>
</dbReference>
<dbReference type="CDD" id="cd16908">
    <property type="entry name" value="YEATS_Yaf9_like"/>
    <property type="match status" value="1"/>
</dbReference>